<proteinExistence type="predicted"/>
<dbReference type="AlphaFoldDB" id="A0AAV4NP22"/>
<name>A0AAV4NP22_CAEEX</name>
<gene>
    <name evidence="1" type="ORF">CEXT_376621</name>
</gene>
<evidence type="ECO:0000313" key="2">
    <source>
        <dbReference type="Proteomes" id="UP001054945"/>
    </source>
</evidence>
<dbReference type="Proteomes" id="UP001054945">
    <property type="component" value="Unassembled WGS sequence"/>
</dbReference>
<sequence>MGRVRSDHVRRDPRIPLAARLPPPFEYAHYTESSPTPKRFSLSLSLPFLFRIDSSIDRFFYSKVCLSIPPPPYSSFLAAQLPS</sequence>
<accession>A0AAV4NP22</accession>
<dbReference type="EMBL" id="BPLR01003566">
    <property type="protein sequence ID" value="GIX86134.1"/>
    <property type="molecule type" value="Genomic_DNA"/>
</dbReference>
<protein>
    <submittedName>
        <fullName evidence="1">Uncharacterized protein</fullName>
    </submittedName>
</protein>
<comment type="caution">
    <text evidence="1">The sequence shown here is derived from an EMBL/GenBank/DDBJ whole genome shotgun (WGS) entry which is preliminary data.</text>
</comment>
<organism evidence="1 2">
    <name type="scientific">Caerostris extrusa</name>
    <name type="common">Bark spider</name>
    <name type="synonym">Caerostris bankana</name>
    <dbReference type="NCBI Taxonomy" id="172846"/>
    <lineage>
        <taxon>Eukaryota</taxon>
        <taxon>Metazoa</taxon>
        <taxon>Ecdysozoa</taxon>
        <taxon>Arthropoda</taxon>
        <taxon>Chelicerata</taxon>
        <taxon>Arachnida</taxon>
        <taxon>Araneae</taxon>
        <taxon>Araneomorphae</taxon>
        <taxon>Entelegynae</taxon>
        <taxon>Araneoidea</taxon>
        <taxon>Araneidae</taxon>
        <taxon>Caerostris</taxon>
    </lineage>
</organism>
<evidence type="ECO:0000313" key="1">
    <source>
        <dbReference type="EMBL" id="GIX86134.1"/>
    </source>
</evidence>
<keyword evidence="2" id="KW-1185">Reference proteome</keyword>
<reference evidence="1 2" key="1">
    <citation type="submission" date="2021-06" db="EMBL/GenBank/DDBJ databases">
        <title>Caerostris extrusa draft genome.</title>
        <authorList>
            <person name="Kono N."/>
            <person name="Arakawa K."/>
        </authorList>
    </citation>
    <scope>NUCLEOTIDE SEQUENCE [LARGE SCALE GENOMIC DNA]</scope>
</reference>